<dbReference type="PANTHER" id="PTHR48100">
    <property type="entry name" value="BROAD-SPECIFICITY PHOSPHATASE YOR283W-RELATED"/>
    <property type="match status" value="1"/>
</dbReference>
<evidence type="ECO:0000256" key="1">
    <source>
        <dbReference type="SAM" id="MobiDB-lite"/>
    </source>
</evidence>
<dbReference type="InterPro" id="IPR013078">
    <property type="entry name" value="His_Pase_superF_clade-1"/>
</dbReference>
<dbReference type="AlphaFoldDB" id="A0A6S8KEJ6"/>
<dbReference type="SUPFAM" id="SSF53254">
    <property type="entry name" value="Phosphoglycerate mutase-like"/>
    <property type="match status" value="1"/>
</dbReference>
<dbReference type="Pfam" id="PF00300">
    <property type="entry name" value="His_Phos_1"/>
    <property type="match status" value="1"/>
</dbReference>
<dbReference type="GO" id="GO:0005737">
    <property type="term" value="C:cytoplasm"/>
    <property type="evidence" value="ECO:0007669"/>
    <property type="project" value="TreeGrafter"/>
</dbReference>
<reference evidence="2" key="1">
    <citation type="submission" date="2021-01" db="EMBL/GenBank/DDBJ databases">
        <authorList>
            <person name="Corre E."/>
            <person name="Pelletier E."/>
            <person name="Niang G."/>
            <person name="Scheremetjew M."/>
            <person name="Finn R."/>
            <person name="Kale V."/>
            <person name="Holt S."/>
            <person name="Cochrane G."/>
            <person name="Meng A."/>
            <person name="Brown T."/>
            <person name="Cohen L."/>
        </authorList>
    </citation>
    <scope>NUCLEOTIDE SEQUENCE</scope>
    <source>
        <strain evidence="2">CCMP127</strain>
    </source>
</reference>
<evidence type="ECO:0008006" key="4">
    <source>
        <dbReference type="Google" id="ProtNLM"/>
    </source>
</evidence>
<feature type="region of interest" description="Disordered" evidence="1">
    <location>
        <begin position="1"/>
        <end position="57"/>
    </location>
</feature>
<dbReference type="SMART" id="SM00855">
    <property type="entry name" value="PGAM"/>
    <property type="match status" value="1"/>
</dbReference>
<organism evidence="2">
    <name type="scientific">Amphora coffeiformis</name>
    <dbReference type="NCBI Taxonomy" id="265554"/>
    <lineage>
        <taxon>Eukaryota</taxon>
        <taxon>Sar</taxon>
        <taxon>Stramenopiles</taxon>
        <taxon>Ochrophyta</taxon>
        <taxon>Bacillariophyta</taxon>
        <taxon>Bacillariophyceae</taxon>
        <taxon>Bacillariophycidae</taxon>
        <taxon>Thalassiophysales</taxon>
        <taxon>Catenulaceae</taxon>
        <taxon>Amphora</taxon>
    </lineage>
</organism>
<gene>
    <name evidence="2" type="ORF">ACOF00016_LOCUS5607</name>
    <name evidence="3" type="ORF">ACOF00016_LOCUS5608</name>
</gene>
<evidence type="ECO:0000313" key="3">
    <source>
        <dbReference type="EMBL" id="CAE0407820.1"/>
    </source>
</evidence>
<dbReference type="InterPro" id="IPR050275">
    <property type="entry name" value="PGM_Phosphatase"/>
</dbReference>
<feature type="compositionally biased region" description="Low complexity" evidence="1">
    <location>
        <begin position="1"/>
        <end position="25"/>
    </location>
</feature>
<name>A0A6S8KEJ6_9STRA</name>
<dbReference type="GO" id="GO:0016791">
    <property type="term" value="F:phosphatase activity"/>
    <property type="evidence" value="ECO:0007669"/>
    <property type="project" value="TreeGrafter"/>
</dbReference>
<dbReference type="EMBL" id="HBIM01006596">
    <property type="protein sequence ID" value="CAE0407820.1"/>
    <property type="molecule type" value="Transcribed_RNA"/>
</dbReference>
<feature type="compositionally biased region" description="Low complexity" evidence="1">
    <location>
        <begin position="46"/>
        <end position="55"/>
    </location>
</feature>
<sequence>MTTLSEPSLFDEPLPSLDSSSPNDESNLKAHLRRHERMPSVETMASTASVSSPSSHFEDESFKDEALMTVDVFPYNTSLEDLRGLGYTKVKKIHWIRHAQGYHNVGDAKSRDNIDARLTPTGIEQCRTLAAAIKNAPEGSPLHDVLNTTELIVTSPVTRCIQTALHSLQPLIEAKPGVPIVANDSIRETVNFNCDRRRPIHEIAQDFPQVDFTQACPFDEDNIWEYYVQMLGDDTEYTEDRESAEIHTIADRCRQFFVDWLQNRPEENIAVCCHATVSRCIFNFGMKAGKTPTDVKQVLDNRDPDEHDEDEPVVNFGHHAGLEKYMREDFKNCELRSMIIAYKN</sequence>
<dbReference type="EMBL" id="HBIM01006595">
    <property type="protein sequence ID" value="CAE0407819.1"/>
    <property type="molecule type" value="Transcribed_RNA"/>
</dbReference>
<evidence type="ECO:0000313" key="2">
    <source>
        <dbReference type="EMBL" id="CAE0407819.1"/>
    </source>
</evidence>
<dbReference type="InterPro" id="IPR029033">
    <property type="entry name" value="His_PPase_superfam"/>
</dbReference>
<dbReference type="CDD" id="cd07067">
    <property type="entry name" value="HP_PGM_like"/>
    <property type="match status" value="1"/>
</dbReference>
<accession>A0A6S8KEJ6</accession>
<dbReference type="Gene3D" id="3.40.50.1240">
    <property type="entry name" value="Phosphoglycerate mutase-like"/>
    <property type="match status" value="1"/>
</dbReference>
<protein>
    <recommendedName>
        <fullName evidence="4">Phosphoglycerate mutase-like protein</fullName>
    </recommendedName>
</protein>
<proteinExistence type="predicted"/>
<dbReference type="PANTHER" id="PTHR48100:SF1">
    <property type="entry name" value="HISTIDINE PHOSPHATASE FAMILY PROTEIN-RELATED"/>
    <property type="match status" value="1"/>
</dbReference>